<feature type="active site" evidence="8">
    <location>
        <position position="125"/>
    </location>
</feature>
<proteinExistence type="inferred from homology"/>
<dbReference type="InterPro" id="IPR033113">
    <property type="entry name" value="PLA2_histidine"/>
</dbReference>
<dbReference type="GO" id="GO:0005102">
    <property type="term" value="F:signaling receptor binding"/>
    <property type="evidence" value="ECO:0007669"/>
    <property type="project" value="TreeGrafter"/>
</dbReference>
<dbReference type="GO" id="GO:0050482">
    <property type="term" value="P:arachidonate secretion"/>
    <property type="evidence" value="ECO:0007669"/>
    <property type="project" value="InterPro"/>
</dbReference>
<dbReference type="GO" id="GO:0005543">
    <property type="term" value="F:phospholipid binding"/>
    <property type="evidence" value="ECO:0007669"/>
    <property type="project" value="TreeGrafter"/>
</dbReference>
<keyword evidence="4 9" id="KW-0479">Metal-binding</keyword>
<evidence type="ECO:0000256" key="11">
    <source>
        <dbReference type="RuleBase" id="RU003654"/>
    </source>
</evidence>
<reference evidence="14" key="1">
    <citation type="submission" date="2025-08" db="UniProtKB">
        <authorList>
            <consortium name="Ensembl"/>
        </authorList>
    </citation>
    <scope>IDENTIFICATION</scope>
</reference>
<feature type="disulfide bond" evidence="10">
    <location>
        <begin position="71"/>
        <end position="131"/>
    </location>
</feature>
<evidence type="ECO:0000256" key="2">
    <source>
        <dbReference type="ARBA" id="ARBA00007056"/>
    </source>
</evidence>
<dbReference type="Proteomes" id="UP000694414">
    <property type="component" value="Unplaced"/>
</dbReference>
<dbReference type="PROSITE" id="PS00119">
    <property type="entry name" value="PA2_ASP"/>
    <property type="match status" value="1"/>
</dbReference>
<dbReference type="EC" id="3.1.1.4" evidence="12"/>
<dbReference type="PRINTS" id="PR00389">
    <property type="entry name" value="PHPHLIPASEA2"/>
</dbReference>
<keyword evidence="3 12" id="KW-0964">Secreted</keyword>
<dbReference type="CDD" id="cd00125">
    <property type="entry name" value="PLA2c"/>
    <property type="match status" value="1"/>
</dbReference>
<dbReference type="Ensembl" id="ENSPSMT00000005146.1">
    <property type="protein sequence ID" value="ENSPSMP00000004251.1"/>
    <property type="gene ID" value="ENSPSMG00000003420.1"/>
</dbReference>
<name>A0A8C8YI69_PROSS</name>
<comment type="similarity">
    <text evidence="2 11">Belongs to the phospholipase A2 family.</text>
</comment>
<evidence type="ECO:0000256" key="6">
    <source>
        <dbReference type="ARBA" id="ARBA00022837"/>
    </source>
</evidence>
<feature type="disulfide bond" evidence="10">
    <location>
        <begin position="105"/>
        <end position="122"/>
    </location>
</feature>
<dbReference type="AlphaFoldDB" id="A0A8C8YI69"/>
<comment type="catalytic activity">
    <reaction evidence="12">
        <text>a 1,2-diacyl-sn-glycero-3-phosphocholine + H2O = a 1-acyl-sn-glycero-3-phosphocholine + a fatty acid + H(+)</text>
        <dbReference type="Rhea" id="RHEA:15801"/>
        <dbReference type="ChEBI" id="CHEBI:15377"/>
        <dbReference type="ChEBI" id="CHEBI:15378"/>
        <dbReference type="ChEBI" id="CHEBI:28868"/>
        <dbReference type="ChEBI" id="CHEBI:57643"/>
        <dbReference type="ChEBI" id="CHEBI:58168"/>
        <dbReference type="EC" id="3.1.1.4"/>
    </reaction>
</comment>
<organism evidence="14 15">
    <name type="scientific">Prolemur simus</name>
    <name type="common">Greater bamboo lemur</name>
    <name type="synonym">Hapalemur simus</name>
    <dbReference type="NCBI Taxonomy" id="1328070"/>
    <lineage>
        <taxon>Eukaryota</taxon>
        <taxon>Metazoa</taxon>
        <taxon>Chordata</taxon>
        <taxon>Craniata</taxon>
        <taxon>Vertebrata</taxon>
        <taxon>Euteleostomi</taxon>
        <taxon>Mammalia</taxon>
        <taxon>Eutheria</taxon>
        <taxon>Euarchontoglires</taxon>
        <taxon>Primates</taxon>
        <taxon>Strepsirrhini</taxon>
        <taxon>Lemuriformes</taxon>
        <taxon>Lemuridae</taxon>
        <taxon>Prolemur</taxon>
    </lineage>
</organism>
<comment type="subcellular location">
    <subcellularLocation>
        <location evidence="1 12">Secreted</location>
    </subcellularLocation>
</comment>
<dbReference type="FunFam" id="1.20.90.10:FF:000008">
    <property type="entry name" value="Phospholipase A(2)"/>
    <property type="match status" value="1"/>
</dbReference>
<evidence type="ECO:0000259" key="13">
    <source>
        <dbReference type="SMART" id="SM00085"/>
    </source>
</evidence>
<feature type="binding site" evidence="9">
    <location>
        <position position="57"/>
    </location>
    <ligand>
        <name>Ca(2+)</name>
        <dbReference type="ChEBI" id="CHEBI:29108"/>
    </ligand>
</feature>
<evidence type="ECO:0000256" key="4">
    <source>
        <dbReference type="ARBA" id="ARBA00022723"/>
    </source>
</evidence>
<keyword evidence="15" id="KW-1185">Reference proteome</keyword>
<evidence type="ECO:0000313" key="15">
    <source>
        <dbReference type="Proteomes" id="UP000694414"/>
    </source>
</evidence>
<dbReference type="SUPFAM" id="SSF48619">
    <property type="entry name" value="Phospholipase A2, PLA2"/>
    <property type="match status" value="1"/>
</dbReference>
<dbReference type="GO" id="GO:0005509">
    <property type="term" value="F:calcium ion binding"/>
    <property type="evidence" value="ECO:0007669"/>
    <property type="project" value="InterPro"/>
</dbReference>
<comment type="cofactor">
    <cofactor evidence="9">
        <name>Ca(2+)</name>
        <dbReference type="ChEBI" id="CHEBI:29108"/>
    </cofactor>
    <text evidence="9">Binds 1 Ca(2+) ion per subunit.</text>
</comment>
<keyword evidence="7 10" id="KW-1015">Disulfide bond</keyword>
<sequence length="159" mass="17587">SGPLVSLGMKLTAVLIIFISCLAAPTHSSFWQFQRMVKHVTGRSAFFSYYGYGCYCGLGGKGIPVDDTDRCCRAHDCCYEKLKELGCQPVLNGYQFHMVNGTVVCGCALGPGVSCLCGLKACECDKRSVHCFRESLPTYKKNFKQFSGRPRCGRRKPRC</sequence>
<feature type="active site" evidence="8">
    <location>
        <position position="75"/>
    </location>
</feature>
<evidence type="ECO:0000256" key="3">
    <source>
        <dbReference type="ARBA" id="ARBA00022525"/>
    </source>
</evidence>
<keyword evidence="12" id="KW-0443">Lipid metabolism</keyword>
<evidence type="ECO:0000256" key="7">
    <source>
        <dbReference type="ARBA" id="ARBA00023157"/>
    </source>
</evidence>
<feature type="disulfide bond" evidence="10">
    <location>
        <begin position="87"/>
        <end position="117"/>
    </location>
</feature>
<dbReference type="GO" id="GO:0016042">
    <property type="term" value="P:lipid catabolic process"/>
    <property type="evidence" value="ECO:0007669"/>
    <property type="project" value="InterPro"/>
</dbReference>
<evidence type="ECO:0000256" key="8">
    <source>
        <dbReference type="PIRSR" id="PIRSR601211-1"/>
    </source>
</evidence>
<feature type="chain" id="PRO_5034643178" description="Phospholipase A2" evidence="12">
    <location>
        <begin position="24"/>
        <end position="159"/>
    </location>
</feature>
<evidence type="ECO:0000256" key="12">
    <source>
        <dbReference type="RuleBase" id="RU361236"/>
    </source>
</evidence>
<feature type="disulfide bond" evidence="10">
    <location>
        <begin position="77"/>
        <end position="159"/>
    </location>
</feature>
<dbReference type="GO" id="GO:0048146">
    <property type="term" value="P:positive regulation of fibroblast proliferation"/>
    <property type="evidence" value="ECO:0007669"/>
    <property type="project" value="TreeGrafter"/>
</dbReference>
<evidence type="ECO:0000256" key="10">
    <source>
        <dbReference type="PIRSR" id="PIRSR601211-3"/>
    </source>
</evidence>
<feature type="disulfide bond" evidence="10">
    <location>
        <begin position="78"/>
        <end position="124"/>
    </location>
</feature>
<keyword evidence="6 9" id="KW-0106">Calcium</keyword>
<dbReference type="PROSITE" id="PS00118">
    <property type="entry name" value="PA2_HIS"/>
    <property type="match status" value="1"/>
</dbReference>
<dbReference type="GO" id="GO:0005576">
    <property type="term" value="C:extracellular region"/>
    <property type="evidence" value="ECO:0007669"/>
    <property type="project" value="UniProtKB-SubCell"/>
</dbReference>
<keyword evidence="5 12" id="KW-0732">Signal</keyword>
<dbReference type="Pfam" id="PF00068">
    <property type="entry name" value="Phospholip_A2_1"/>
    <property type="match status" value="1"/>
</dbReference>
<feature type="binding site" evidence="9">
    <location>
        <position position="76"/>
    </location>
    <ligand>
        <name>Ca(2+)</name>
        <dbReference type="ChEBI" id="CHEBI:29108"/>
    </ligand>
</feature>
<dbReference type="GeneTree" id="ENSGT00910000144349"/>
<feature type="binding site" evidence="9">
    <location>
        <position position="55"/>
    </location>
    <ligand>
        <name>Ca(2+)</name>
        <dbReference type="ChEBI" id="CHEBI:29108"/>
    </ligand>
</feature>
<evidence type="ECO:0000256" key="1">
    <source>
        <dbReference type="ARBA" id="ARBA00004613"/>
    </source>
</evidence>
<dbReference type="SMART" id="SM00085">
    <property type="entry name" value="PA2c"/>
    <property type="match status" value="1"/>
</dbReference>
<evidence type="ECO:0000313" key="14">
    <source>
        <dbReference type="Ensembl" id="ENSPSMP00000004251.1"/>
    </source>
</evidence>
<dbReference type="Gene3D" id="1.20.90.10">
    <property type="entry name" value="Phospholipase A2 domain"/>
    <property type="match status" value="1"/>
</dbReference>
<gene>
    <name evidence="14" type="primary">PLA2G2C</name>
</gene>
<feature type="disulfide bond" evidence="10">
    <location>
        <begin position="56"/>
        <end position="72"/>
    </location>
</feature>
<dbReference type="GO" id="GO:0047498">
    <property type="term" value="F:calcium-dependent phospholipase A2 activity"/>
    <property type="evidence" value="ECO:0007669"/>
    <property type="project" value="TreeGrafter"/>
</dbReference>
<feature type="signal peptide" evidence="12">
    <location>
        <begin position="1"/>
        <end position="23"/>
    </location>
</feature>
<reference evidence="14" key="2">
    <citation type="submission" date="2025-09" db="UniProtKB">
        <authorList>
            <consortium name="Ensembl"/>
        </authorList>
    </citation>
    <scope>IDENTIFICATION</scope>
</reference>
<accession>A0A8C8YI69</accession>
<dbReference type="GO" id="GO:0046470">
    <property type="term" value="P:phosphatidylcholine metabolic process"/>
    <property type="evidence" value="ECO:0007669"/>
    <property type="project" value="UniProtKB-ARBA"/>
</dbReference>
<dbReference type="InterPro" id="IPR001211">
    <property type="entry name" value="PLA2"/>
</dbReference>
<keyword evidence="12" id="KW-0378">Hydrolase</keyword>
<dbReference type="InterPro" id="IPR016090">
    <property type="entry name" value="PLA2-like_dom"/>
</dbReference>
<dbReference type="GO" id="GO:0006633">
    <property type="term" value="P:fatty acid biosynthetic process"/>
    <property type="evidence" value="ECO:0007669"/>
    <property type="project" value="TreeGrafter"/>
</dbReference>
<feature type="binding site" evidence="9">
    <location>
        <position position="59"/>
    </location>
    <ligand>
        <name>Ca(2+)</name>
        <dbReference type="ChEBI" id="CHEBI:29108"/>
    </ligand>
</feature>
<dbReference type="InterPro" id="IPR036444">
    <property type="entry name" value="PLipase_A2_dom_sf"/>
</dbReference>
<dbReference type="PANTHER" id="PTHR11716:SF5">
    <property type="entry name" value="INACTIVE GROUP IIC SECRETORY PHOSPHOLIPASE A2-RELATED"/>
    <property type="match status" value="1"/>
</dbReference>
<evidence type="ECO:0000256" key="9">
    <source>
        <dbReference type="PIRSR" id="PIRSR601211-2"/>
    </source>
</evidence>
<feature type="disulfide bond" evidence="10">
    <location>
        <begin position="54"/>
        <end position="152"/>
    </location>
</feature>
<dbReference type="InterPro" id="IPR033112">
    <property type="entry name" value="PLA2_Asp_AS"/>
</dbReference>
<protein>
    <recommendedName>
        <fullName evidence="12">Phospholipase A2</fullName>
        <ecNumber evidence="12">3.1.1.4</ecNumber>
    </recommendedName>
</protein>
<feature type="domain" description="Phospholipase A2-like central" evidence="13">
    <location>
        <begin position="29"/>
        <end position="153"/>
    </location>
</feature>
<dbReference type="PANTHER" id="PTHR11716">
    <property type="entry name" value="PHOSPHOLIPASE A2 FAMILY MEMBER"/>
    <property type="match status" value="1"/>
</dbReference>
<evidence type="ECO:0000256" key="5">
    <source>
        <dbReference type="ARBA" id="ARBA00022729"/>
    </source>
</evidence>